<dbReference type="InterPro" id="IPR052413">
    <property type="entry name" value="SUR7_domain"/>
</dbReference>
<comment type="caution">
    <text evidence="2">The sequence shown here is derived from an EMBL/GenBank/DDBJ whole genome shotgun (WGS) entry which is preliminary data.</text>
</comment>
<feature type="transmembrane region" description="Helical" evidence="1">
    <location>
        <begin position="220"/>
        <end position="246"/>
    </location>
</feature>
<gene>
    <name evidence="2" type="ORF">CAN33_0054870</name>
</gene>
<dbReference type="InterPro" id="IPR009571">
    <property type="entry name" value="SUR7/Rim9-like_fungi"/>
</dbReference>
<accession>A0A505IF22</accession>
<evidence type="ECO:0000313" key="2">
    <source>
        <dbReference type="EMBL" id="TPR10118.1"/>
    </source>
</evidence>
<feature type="transmembrane region" description="Helical" evidence="1">
    <location>
        <begin position="266"/>
        <end position="288"/>
    </location>
</feature>
<dbReference type="Pfam" id="PF06687">
    <property type="entry name" value="SUR7"/>
    <property type="match status" value="1"/>
</dbReference>
<name>A0A505IF22_ASPNG</name>
<dbReference type="AlphaFoldDB" id="A0A505IF22"/>
<keyword evidence="1" id="KW-0812">Transmembrane</keyword>
<evidence type="ECO:0008006" key="4">
    <source>
        <dbReference type="Google" id="ProtNLM"/>
    </source>
</evidence>
<feature type="transmembrane region" description="Helical" evidence="1">
    <location>
        <begin position="183"/>
        <end position="208"/>
    </location>
</feature>
<dbReference type="PANTHER" id="PTHR28019">
    <property type="entry name" value="CELL MEMBRANE PROTEIN YLR413W-RELATED"/>
    <property type="match status" value="1"/>
</dbReference>
<protein>
    <recommendedName>
        <fullName evidence="4">Integral membrane protein</fullName>
    </recommendedName>
</protein>
<reference evidence="3" key="1">
    <citation type="submission" date="2018-10" db="EMBL/GenBank/DDBJ databases">
        <title>FDA dAtabase for Regulatory Grade micrObial Sequences (FDA-ARGOS): Supporting development and validation of Infectious Disease Dx tests.</title>
        <authorList>
            <person name="Kerrigan L."/>
            <person name="Tallon L."/>
            <person name="Sadzewicz L."/>
            <person name="Sengamalay N."/>
            <person name="Ott S."/>
            <person name="Godinez A."/>
            <person name="Nagaraj S."/>
            <person name="Vavikolanu K."/>
            <person name="Nadendla S."/>
            <person name="George J."/>
            <person name="Sichtig H."/>
        </authorList>
    </citation>
    <scope>NUCLEOTIDE SEQUENCE [LARGE SCALE GENOMIC DNA]</scope>
    <source>
        <strain evidence="3">FDAARGOS_311</strain>
    </source>
</reference>
<dbReference type="Proteomes" id="UP000197666">
    <property type="component" value="Unassembled WGS sequence"/>
</dbReference>
<dbReference type="VEuPathDB" id="FungiDB:An07g08960"/>
<dbReference type="GO" id="GO:0051285">
    <property type="term" value="C:cell cortex of cell tip"/>
    <property type="evidence" value="ECO:0007669"/>
    <property type="project" value="TreeGrafter"/>
</dbReference>
<sequence length="360" mass="38199">MGLSRRVLCISLPYVLSLVSLICMIFAQLESHFISYAESVLESVLSRRSVLDNIASTVSSTVSSAEDATSSVATAAENVASSAADTASNAVTEVTTTVNKTLTNAVDAELAKLESNLPDFYLVGLWSYCNGTYSGNASTVHNCTTPSLSFRFDFAEVLGLEGSGLNSLFPAALQNAVKYYNRFIQWTISAFLVALIATSLVVLTGLTAGISRWASLLTSFFAVVAMFASFGATLTGCLIYATLVAFLKLESATVGITASMGWLRMVSVAIVATVCAAGAGVGWLFTVCCGSGRRTKRSVEISQPIITITGAENEDKVYNVASMDRAMLPDPLLPEKRRSAVEPPVSAYLQTHHGNLEKAD</sequence>
<dbReference type="GO" id="GO:0031505">
    <property type="term" value="P:fungal-type cell wall organization"/>
    <property type="evidence" value="ECO:0007669"/>
    <property type="project" value="TreeGrafter"/>
</dbReference>
<dbReference type="VEuPathDB" id="FungiDB:ASPNIDRAFT2_1152894"/>
<keyword evidence="1" id="KW-0472">Membrane</keyword>
<keyword evidence="1" id="KW-1133">Transmembrane helix</keyword>
<dbReference type="VEuPathDB" id="FungiDB:ATCC64974_73530"/>
<dbReference type="GO" id="GO:0005886">
    <property type="term" value="C:plasma membrane"/>
    <property type="evidence" value="ECO:0007669"/>
    <property type="project" value="InterPro"/>
</dbReference>
<dbReference type="PANTHER" id="PTHR28019:SF3">
    <property type="entry name" value="INTEGRAL MEMBRANE PROTEIN (AFU_ORTHOLOGUE AFUA_6G07470)"/>
    <property type="match status" value="1"/>
</dbReference>
<feature type="transmembrane region" description="Helical" evidence="1">
    <location>
        <begin position="7"/>
        <end position="27"/>
    </location>
</feature>
<dbReference type="EMBL" id="NKJJ02000008">
    <property type="protein sequence ID" value="TPR10118.1"/>
    <property type="molecule type" value="Genomic_DNA"/>
</dbReference>
<dbReference type="VEuPathDB" id="FungiDB:M747DRAFT_268419"/>
<organism evidence="2 3">
    <name type="scientific">Aspergillus niger</name>
    <dbReference type="NCBI Taxonomy" id="5061"/>
    <lineage>
        <taxon>Eukaryota</taxon>
        <taxon>Fungi</taxon>
        <taxon>Dikarya</taxon>
        <taxon>Ascomycota</taxon>
        <taxon>Pezizomycotina</taxon>
        <taxon>Eurotiomycetes</taxon>
        <taxon>Eurotiomycetidae</taxon>
        <taxon>Eurotiales</taxon>
        <taxon>Aspergillaceae</taxon>
        <taxon>Aspergillus</taxon>
        <taxon>Aspergillus subgen. Circumdati</taxon>
    </lineage>
</organism>
<evidence type="ECO:0000313" key="3">
    <source>
        <dbReference type="Proteomes" id="UP000197666"/>
    </source>
</evidence>
<evidence type="ECO:0000256" key="1">
    <source>
        <dbReference type="SAM" id="Phobius"/>
    </source>
</evidence>
<proteinExistence type="predicted"/>